<dbReference type="Proteomes" id="UP000182961">
    <property type="component" value="Unassembled WGS sequence"/>
</dbReference>
<organism evidence="1 2">
    <name type="scientific">Flavobacterium succinicans</name>
    <dbReference type="NCBI Taxonomy" id="29536"/>
    <lineage>
        <taxon>Bacteria</taxon>
        <taxon>Pseudomonadati</taxon>
        <taxon>Bacteroidota</taxon>
        <taxon>Flavobacteriia</taxon>
        <taxon>Flavobacteriales</taxon>
        <taxon>Flavobacteriaceae</taxon>
        <taxon>Flavobacterium</taxon>
    </lineage>
</organism>
<name>A0A1I4QXB5_9FLAO</name>
<accession>A0A1I4QXB5</accession>
<evidence type="ECO:0000313" key="2">
    <source>
        <dbReference type="Proteomes" id="UP000182961"/>
    </source>
</evidence>
<sequence>MGKISQISFPYKTKTNHKNTRLKLTHIALKCGNILKKSTSDTFLSKN</sequence>
<keyword evidence="2" id="KW-1185">Reference proteome</keyword>
<dbReference type="AlphaFoldDB" id="A0A1I4QXB5"/>
<proteinExistence type="predicted"/>
<dbReference type="EMBL" id="FOUT01000001">
    <property type="protein sequence ID" value="SFM44336.1"/>
    <property type="molecule type" value="Genomic_DNA"/>
</dbReference>
<protein>
    <submittedName>
        <fullName evidence="1">Uncharacterized protein</fullName>
    </submittedName>
</protein>
<reference evidence="2" key="1">
    <citation type="submission" date="2016-10" db="EMBL/GenBank/DDBJ databases">
        <authorList>
            <person name="Varghese N."/>
            <person name="Submissions S."/>
        </authorList>
    </citation>
    <scope>NUCLEOTIDE SEQUENCE [LARGE SCALE GENOMIC DNA]</scope>
    <source>
        <strain evidence="2">DSM 4002</strain>
    </source>
</reference>
<evidence type="ECO:0000313" key="1">
    <source>
        <dbReference type="EMBL" id="SFM44336.1"/>
    </source>
</evidence>
<gene>
    <name evidence="1" type="ORF">SAMN05444143_10184</name>
</gene>